<dbReference type="eggNOG" id="COG0665">
    <property type="taxonomic scope" value="Bacteria"/>
</dbReference>
<evidence type="ECO:0000256" key="2">
    <source>
        <dbReference type="ARBA" id="ARBA00022723"/>
    </source>
</evidence>
<dbReference type="PANTHER" id="PTHR13847:SF274">
    <property type="entry name" value="RIESKE 2FE-2S IRON-SULFUR PROTEIN YHFW-RELATED"/>
    <property type="match status" value="1"/>
</dbReference>
<dbReference type="InterPro" id="IPR006076">
    <property type="entry name" value="FAD-dep_OxRdtase"/>
</dbReference>
<evidence type="ECO:0000313" key="7">
    <source>
        <dbReference type="EMBL" id="ABO68734.1"/>
    </source>
</evidence>
<dbReference type="GO" id="GO:0051537">
    <property type="term" value="F:2 iron, 2 sulfur cluster binding"/>
    <property type="evidence" value="ECO:0007669"/>
    <property type="project" value="UniProtKB-KW"/>
</dbReference>
<dbReference type="HOGENOM" id="CLU_007884_15_1_9"/>
<keyword evidence="1" id="KW-0001">2Fe-2S</keyword>
<dbReference type="InterPro" id="IPR017941">
    <property type="entry name" value="Rieske_2Fe-2S"/>
</dbReference>
<keyword evidence="5" id="KW-1015">Disulfide bond</keyword>
<dbReference type="Gene3D" id="3.30.9.10">
    <property type="entry name" value="D-Amino Acid Oxidase, subunit A, domain 2"/>
    <property type="match status" value="1"/>
</dbReference>
<evidence type="ECO:0000256" key="3">
    <source>
        <dbReference type="ARBA" id="ARBA00023004"/>
    </source>
</evidence>
<dbReference type="Pfam" id="PF01266">
    <property type="entry name" value="DAO"/>
    <property type="match status" value="1"/>
</dbReference>
<dbReference type="InterPro" id="IPR036922">
    <property type="entry name" value="Rieske_2Fe-2S_sf"/>
</dbReference>
<accession>A4ITT0</accession>
<proteinExistence type="predicted"/>
<evidence type="ECO:0000256" key="1">
    <source>
        <dbReference type="ARBA" id="ARBA00022714"/>
    </source>
</evidence>
<dbReference type="InterPro" id="IPR038010">
    <property type="entry name" value="YhfW_C"/>
</dbReference>
<dbReference type="PRINTS" id="PR00162">
    <property type="entry name" value="RIESKE"/>
</dbReference>
<keyword evidence="4" id="KW-0411">Iron-sulfur</keyword>
<dbReference type="Gene3D" id="3.50.50.60">
    <property type="entry name" value="FAD/NAD(P)-binding domain"/>
    <property type="match status" value="1"/>
</dbReference>
<sequence>MQGGLRMSSLPSIVEPYWRDSVSLPSFPKLDGDISVDVVVVGGGISGITTAYLLATQGARVALLEADRLLNGTTGHTTAKITAQHDLVYDEFLNHFGKEKARLYYDACMDALGFIRRTVEQHEIDCDFCEQDAYIYTTSSSSFQKLVKEWEAYERLGIDGAFVESIPLPLPVKAAVVMKRQAQFHPLKYLVKLVDAMTKAGVAIYEYTPVADIEQGKRLSVVTRDKKRVECDHVAICSHFPFYDGGFYFSRMYAERSYVLGVTITEPYPGGMYLSADNPKRSVRSAAANGETLILIGGENHKTGQGVPTMRHYEALSSFASQLFTVKDIRYRWSAQDLTTLDKMPYIGPMTADAPNIYVATGYRKWGMTNGTTAGMLLSDLILGRDNQYRDLYSPSRFYADPSVKQFFTTNLDVAKHLLAGKIEPAIRRPQDLARGEGAVVSVNGKRAGAYKDENGTLHVVDTTCTHMGCELEWNSGDRTWDCPCHGSRFSIDGDVVEGPAKQPLTRIELDESS</sequence>
<name>A4ITT0_GEOTN</name>
<gene>
    <name evidence="7" type="ordered locus">GTNG_3397</name>
</gene>
<dbReference type="GO" id="GO:0046872">
    <property type="term" value="F:metal ion binding"/>
    <property type="evidence" value="ECO:0007669"/>
    <property type="project" value="UniProtKB-KW"/>
</dbReference>
<protein>
    <submittedName>
        <fullName evidence="7">Rieske</fullName>
    </submittedName>
</protein>
<dbReference type="GO" id="GO:0016020">
    <property type="term" value="C:membrane"/>
    <property type="evidence" value="ECO:0007669"/>
    <property type="project" value="InterPro"/>
</dbReference>
<dbReference type="SUPFAM" id="SSF51905">
    <property type="entry name" value="FAD/NAD(P)-binding domain"/>
    <property type="match status" value="1"/>
</dbReference>
<dbReference type="PANTHER" id="PTHR13847">
    <property type="entry name" value="SARCOSINE DEHYDROGENASE-RELATED"/>
    <property type="match status" value="1"/>
</dbReference>
<evidence type="ECO:0000256" key="4">
    <source>
        <dbReference type="ARBA" id="ARBA00023014"/>
    </source>
</evidence>
<dbReference type="GO" id="GO:0005737">
    <property type="term" value="C:cytoplasm"/>
    <property type="evidence" value="ECO:0007669"/>
    <property type="project" value="TreeGrafter"/>
</dbReference>
<dbReference type="Gene3D" id="2.102.10.10">
    <property type="entry name" value="Rieske [2Fe-2S] iron-sulphur domain"/>
    <property type="match status" value="1"/>
</dbReference>
<keyword evidence="2" id="KW-0479">Metal-binding</keyword>
<dbReference type="KEGG" id="gtn:GTNG_3397"/>
<dbReference type="CDD" id="cd03477">
    <property type="entry name" value="Rieske_YhfW_C"/>
    <property type="match status" value="1"/>
</dbReference>
<dbReference type="eggNOG" id="COG0723">
    <property type="taxonomic scope" value="Bacteria"/>
</dbReference>
<reference evidence="7 8" key="1">
    <citation type="journal article" date="2007" name="Proc. Natl. Acad. Sci. U.S.A.">
        <title>Genome and proteome of long-chain alkane degrading Geobacillus thermodenitrificans NG80-2 isolated from a deep-subsurface oil reservoir.</title>
        <authorList>
            <person name="Feng L."/>
            <person name="Wang W."/>
            <person name="Cheng J."/>
            <person name="Ren Y."/>
            <person name="Zhao G."/>
            <person name="Gao C."/>
            <person name="Tang Y."/>
            <person name="Liu X."/>
            <person name="Han W."/>
            <person name="Peng X."/>
            <person name="Liu R."/>
            <person name="Wang L."/>
        </authorList>
    </citation>
    <scope>NUCLEOTIDE SEQUENCE [LARGE SCALE GENOMIC DNA]</scope>
    <source>
        <strain evidence="7 8">NG80-2</strain>
    </source>
</reference>
<dbReference type="FunFam" id="2.102.10.10:FF:000014">
    <property type="entry name" value="Oxidoreductase, FAD dependent"/>
    <property type="match status" value="1"/>
</dbReference>
<evidence type="ECO:0000256" key="5">
    <source>
        <dbReference type="ARBA" id="ARBA00023157"/>
    </source>
</evidence>
<organism evidence="7 8">
    <name type="scientific">Geobacillus thermodenitrificans (strain NG80-2)</name>
    <dbReference type="NCBI Taxonomy" id="420246"/>
    <lineage>
        <taxon>Bacteria</taxon>
        <taxon>Bacillati</taxon>
        <taxon>Bacillota</taxon>
        <taxon>Bacilli</taxon>
        <taxon>Bacillales</taxon>
        <taxon>Anoxybacillaceae</taxon>
        <taxon>Geobacillus</taxon>
    </lineage>
</organism>
<keyword evidence="3" id="KW-0408">Iron</keyword>
<evidence type="ECO:0000313" key="8">
    <source>
        <dbReference type="Proteomes" id="UP000001578"/>
    </source>
</evidence>
<dbReference type="AlphaFoldDB" id="A4ITT0"/>
<dbReference type="InterPro" id="IPR036188">
    <property type="entry name" value="FAD/NAD-bd_sf"/>
</dbReference>
<dbReference type="Proteomes" id="UP000001578">
    <property type="component" value="Chromosome"/>
</dbReference>
<dbReference type="GO" id="GO:0016705">
    <property type="term" value="F:oxidoreductase activity, acting on paired donors, with incorporation or reduction of molecular oxygen"/>
    <property type="evidence" value="ECO:0007669"/>
    <property type="project" value="UniProtKB-ARBA"/>
</dbReference>
<evidence type="ECO:0000259" key="6">
    <source>
        <dbReference type="PROSITE" id="PS51296"/>
    </source>
</evidence>
<dbReference type="PROSITE" id="PS51296">
    <property type="entry name" value="RIESKE"/>
    <property type="match status" value="1"/>
</dbReference>
<feature type="domain" description="Rieske" evidence="6">
    <location>
        <begin position="425"/>
        <end position="514"/>
    </location>
</feature>
<dbReference type="Pfam" id="PF00355">
    <property type="entry name" value="Rieske"/>
    <property type="match status" value="1"/>
</dbReference>
<dbReference type="EMBL" id="CP000557">
    <property type="protein sequence ID" value="ABO68734.1"/>
    <property type="molecule type" value="Genomic_DNA"/>
</dbReference>
<dbReference type="GO" id="GO:0004497">
    <property type="term" value="F:monooxygenase activity"/>
    <property type="evidence" value="ECO:0007669"/>
    <property type="project" value="UniProtKB-ARBA"/>
</dbReference>
<dbReference type="InterPro" id="IPR005805">
    <property type="entry name" value="Rieske_Fe-S_prot_C"/>
</dbReference>
<dbReference type="SUPFAM" id="SSF50022">
    <property type="entry name" value="ISP domain"/>
    <property type="match status" value="1"/>
</dbReference>